<dbReference type="EMBL" id="MU154554">
    <property type="protein sequence ID" value="KAF9496240.1"/>
    <property type="molecule type" value="Genomic_DNA"/>
</dbReference>
<organism evidence="1 2">
    <name type="scientific">Pleurotus eryngii</name>
    <name type="common">Boletus of the steppes</name>
    <dbReference type="NCBI Taxonomy" id="5323"/>
    <lineage>
        <taxon>Eukaryota</taxon>
        <taxon>Fungi</taxon>
        <taxon>Dikarya</taxon>
        <taxon>Basidiomycota</taxon>
        <taxon>Agaricomycotina</taxon>
        <taxon>Agaricomycetes</taxon>
        <taxon>Agaricomycetidae</taxon>
        <taxon>Agaricales</taxon>
        <taxon>Pleurotineae</taxon>
        <taxon>Pleurotaceae</taxon>
        <taxon>Pleurotus</taxon>
    </lineage>
</organism>
<evidence type="ECO:0000313" key="1">
    <source>
        <dbReference type="EMBL" id="KAF9496240.1"/>
    </source>
</evidence>
<name>A0A9P6DHB6_PLEER</name>
<proteinExistence type="predicted"/>
<sequence>MELDDKIQRILDDKKPASKYTNQKKATKAMEDLRRKNHTLIDLINKVAHQLLKVIPNQMNVFWSKGPNLSLEEVFTKFRLVPNVGSLETHNRYFRTLPSRSKRSGDTLDQAAKIRNVQFLHIFNLQLLMSIEPKDDGDIPHITLANHPHDRLALVF</sequence>
<dbReference type="AlphaFoldDB" id="A0A9P6DHB6"/>
<comment type="caution">
    <text evidence="1">The sequence shown here is derived from an EMBL/GenBank/DDBJ whole genome shotgun (WGS) entry which is preliminary data.</text>
</comment>
<gene>
    <name evidence="1" type="ORF">BDN71DRAFT_1505935</name>
</gene>
<keyword evidence="2" id="KW-1185">Reference proteome</keyword>
<evidence type="ECO:0000313" key="2">
    <source>
        <dbReference type="Proteomes" id="UP000807025"/>
    </source>
</evidence>
<dbReference type="Proteomes" id="UP000807025">
    <property type="component" value="Unassembled WGS sequence"/>
</dbReference>
<reference evidence="1" key="1">
    <citation type="submission" date="2020-11" db="EMBL/GenBank/DDBJ databases">
        <authorList>
            <consortium name="DOE Joint Genome Institute"/>
            <person name="Ahrendt S."/>
            <person name="Riley R."/>
            <person name="Andreopoulos W."/>
            <person name="Labutti K."/>
            <person name="Pangilinan J."/>
            <person name="Ruiz-Duenas F.J."/>
            <person name="Barrasa J.M."/>
            <person name="Sanchez-Garcia M."/>
            <person name="Camarero S."/>
            <person name="Miyauchi S."/>
            <person name="Serrano A."/>
            <person name="Linde D."/>
            <person name="Babiker R."/>
            <person name="Drula E."/>
            <person name="Ayuso-Fernandez I."/>
            <person name="Pacheco R."/>
            <person name="Padilla G."/>
            <person name="Ferreira P."/>
            <person name="Barriuso J."/>
            <person name="Kellner H."/>
            <person name="Castanera R."/>
            <person name="Alfaro M."/>
            <person name="Ramirez L."/>
            <person name="Pisabarro A.G."/>
            <person name="Kuo A."/>
            <person name="Tritt A."/>
            <person name="Lipzen A."/>
            <person name="He G."/>
            <person name="Yan M."/>
            <person name="Ng V."/>
            <person name="Cullen D."/>
            <person name="Martin F."/>
            <person name="Rosso M.-N."/>
            <person name="Henrissat B."/>
            <person name="Hibbett D."/>
            <person name="Martinez A.T."/>
            <person name="Grigoriev I.V."/>
        </authorList>
    </citation>
    <scope>NUCLEOTIDE SEQUENCE</scope>
    <source>
        <strain evidence="1">ATCC 90797</strain>
    </source>
</reference>
<accession>A0A9P6DHB6</accession>
<protein>
    <submittedName>
        <fullName evidence="1">Uncharacterized protein</fullName>
    </submittedName>
</protein>